<dbReference type="PROSITE" id="PS50048">
    <property type="entry name" value="ZN2_CY6_FUNGAL_2"/>
    <property type="match status" value="1"/>
</dbReference>
<dbReference type="GO" id="GO:0043565">
    <property type="term" value="F:sequence-specific DNA binding"/>
    <property type="evidence" value="ECO:0007669"/>
    <property type="project" value="TreeGrafter"/>
</dbReference>
<dbReference type="CDD" id="cd14723">
    <property type="entry name" value="ZIP_Ppr1"/>
    <property type="match status" value="1"/>
</dbReference>
<evidence type="ECO:0000313" key="10">
    <source>
        <dbReference type="EMBL" id="CAI6332607.1"/>
    </source>
</evidence>
<dbReference type="GO" id="GO:0000981">
    <property type="term" value="F:DNA-binding transcription factor activity, RNA polymerase II-specific"/>
    <property type="evidence" value="ECO:0007669"/>
    <property type="project" value="InterPro"/>
</dbReference>
<feature type="compositionally biased region" description="Polar residues" evidence="8">
    <location>
        <begin position="651"/>
        <end position="667"/>
    </location>
</feature>
<dbReference type="Pfam" id="PF04082">
    <property type="entry name" value="Fungal_trans"/>
    <property type="match status" value="1"/>
</dbReference>
<dbReference type="InterPro" id="IPR052202">
    <property type="entry name" value="Yeast_MetPath_Reg"/>
</dbReference>
<organism evidence="10 11">
    <name type="scientific">Periconia digitata</name>
    <dbReference type="NCBI Taxonomy" id="1303443"/>
    <lineage>
        <taxon>Eukaryota</taxon>
        <taxon>Fungi</taxon>
        <taxon>Dikarya</taxon>
        <taxon>Ascomycota</taxon>
        <taxon>Pezizomycotina</taxon>
        <taxon>Dothideomycetes</taxon>
        <taxon>Pleosporomycetidae</taxon>
        <taxon>Pleosporales</taxon>
        <taxon>Massarineae</taxon>
        <taxon>Periconiaceae</taxon>
        <taxon>Periconia</taxon>
    </lineage>
</organism>
<evidence type="ECO:0000256" key="3">
    <source>
        <dbReference type="ARBA" id="ARBA00022833"/>
    </source>
</evidence>
<dbReference type="OrthoDB" id="5416384at2759"/>
<dbReference type="InterPro" id="IPR001138">
    <property type="entry name" value="Zn2Cys6_DnaBD"/>
</dbReference>
<gene>
    <name evidence="10" type="ORF">PDIGIT_LOCUS5633</name>
</gene>
<keyword evidence="4" id="KW-0805">Transcription regulation</keyword>
<evidence type="ECO:0000256" key="4">
    <source>
        <dbReference type="ARBA" id="ARBA00023015"/>
    </source>
</evidence>
<dbReference type="SUPFAM" id="SSF57701">
    <property type="entry name" value="Zn2/Cys6 DNA-binding domain"/>
    <property type="match status" value="1"/>
</dbReference>
<dbReference type="Proteomes" id="UP001152607">
    <property type="component" value="Unassembled WGS sequence"/>
</dbReference>
<feature type="domain" description="Zn(2)-C6 fungal-type" evidence="9">
    <location>
        <begin position="25"/>
        <end position="55"/>
    </location>
</feature>
<dbReference type="PANTHER" id="PTHR47782">
    <property type="entry name" value="ZN(II)2CYS6 TRANSCRIPTION FACTOR (EUROFUNG)-RELATED"/>
    <property type="match status" value="1"/>
</dbReference>
<evidence type="ECO:0000256" key="2">
    <source>
        <dbReference type="ARBA" id="ARBA00022723"/>
    </source>
</evidence>
<dbReference type="PROSITE" id="PS00463">
    <property type="entry name" value="ZN2_CY6_FUNGAL_1"/>
    <property type="match status" value="1"/>
</dbReference>
<protein>
    <recommendedName>
        <fullName evidence="9">Zn(2)-C6 fungal-type domain-containing protein</fullName>
    </recommendedName>
</protein>
<name>A0A9W4UCS4_9PLEO</name>
<evidence type="ECO:0000256" key="6">
    <source>
        <dbReference type="ARBA" id="ARBA00023163"/>
    </source>
</evidence>
<dbReference type="GO" id="GO:0006351">
    <property type="term" value="P:DNA-templated transcription"/>
    <property type="evidence" value="ECO:0007669"/>
    <property type="project" value="InterPro"/>
</dbReference>
<dbReference type="GO" id="GO:0008270">
    <property type="term" value="F:zinc ion binding"/>
    <property type="evidence" value="ECO:0007669"/>
    <property type="project" value="InterPro"/>
</dbReference>
<dbReference type="CDD" id="cd12148">
    <property type="entry name" value="fungal_TF_MHR"/>
    <property type="match status" value="1"/>
</dbReference>
<keyword evidence="11" id="KW-1185">Reference proteome</keyword>
<proteinExistence type="predicted"/>
<dbReference type="GO" id="GO:0005634">
    <property type="term" value="C:nucleus"/>
    <property type="evidence" value="ECO:0007669"/>
    <property type="project" value="UniProtKB-SubCell"/>
</dbReference>
<keyword evidence="7" id="KW-0539">Nucleus</keyword>
<dbReference type="PANTHER" id="PTHR47782:SF8">
    <property type="entry name" value="ZN(II)2CYS6 TRANSCRIPTION FACTOR (EUROFUNG)"/>
    <property type="match status" value="1"/>
</dbReference>
<reference evidence="10" key="1">
    <citation type="submission" date="2023-01" db="EMBL/GenBank/DDBJ databases">
        <authorList>
            <person name="Van Ghelder C."/>
            <person name="Rancurel C."/>
        </authorList>
    </citation>
    <scope>NUCLEOTIDE SEQUENCE</scope>
    <source>
        <strain evidence="10">CNCM I-4278</strain>
    </source>
</reference>
<dbReference type="CDD" id="cd00067">
    <property type="entry name" value="GAL4"/>
    <property type="match status" value="1"/>
</dbReference>
<dbReference type="SMART" id="SM00066">
    <property type="entry name" value="GAL4"/>
    <property type="match status" value="1"/>
</dbReference>
<feature type="region of interest" description="Disordered" evidence="8">
    <location>
        <begin position="604"/>
        <end position="628"/>
    </location>
</feature>
<evidence type="ECO:0000256" key="1">
    <source>
        <dbReference type="ARBA" id="ARBA00004123"/>
    </source>
</evidence>
<dbReference type="AlphaFoldDB" id="A0A9W4UCS4"/>
<comment type="caution">
    <text evidence="10">The sequence shown here is derived from an EMBL/GenBank/DDBJ whole genome shotgun (WGS) entry which is preliminary data.</text>
</comment>
<dbReference type="Pfam" id="PF00172">
    <property type="entry name" value="Zn_clus"/>
    <property type="match status" value="1"/>
</dbReference>
<keyword evidence="6" id="KW-0804">Transcription</keyword>
<evidence type="ECO:0000256" key="7">
    <source>
        <dbReference type="ARBA" id="ARBA00023242"/>
    </source>
</evidence>
<dbReference type="InterPro" id="IPR007219">
    <property type="entry name" value="XnlR_reg_dom"/>
</dbReference>
<sequence>MDAQSKGDAANGSTAPGRIAHTLTACCRCRTRKTRCDPGLPRCGPCERTNSHCEYFDPTKNRKIPRDYVVHLQHKVRDLEKQLQELERDDAEPDPEDVMRGAAAVRVQDTDESKFLGPSSGITITRLVMQLAKQFTDSKSISEIVPDASVKSIKATFDQEDARPTSKVYPLVSDVAAEELPNRDLTNLLLELFYCKVHPMYPMFHEPTLSKDVDQVYNGSRDPYQNFCLRMVIAISLQRMDTQYAGLADSYYMAALKFFESAIKPMNIKTLQCFALIAGYSLLTPTRTAVYYIVGLGVRLCQALGLHEEKTITLGPGGRPADPLEVDMRRRLFWSILTMEYGLSHSLGRPSHFATRCEHIDVNFGELVDDEFITKEGILPAPQASLKKWIGIHFFKMRVLQLEIRRKLYQRKRPEPKNDQDPWFAEMYNKMERWRDTAPEMDGGSGLNKVWFIGRFNTMVCFLYRPSPQIPRPSARAAVLCYDACEYNIYMTRKQIETKSVDMTWIFTQAIFMVVNVMLWSLSYSEVRRNHGREEVERHLLVALESIELASERWPGVASALELYRNLIGACMKIYDKDGDIPIAAASPSDSASVVSNIVDGINRSRTTSPATASTASVNTPSESTQPPFGYLHVNQNQNQPMFNFNSLQQGIPTSESGGMSQSQTAPTHFPVQSHAAPQSYVDTNAKPPMSTDTQSGVPTFNYSQPTQFNSLPTTFAELSQWNPAFSMPIQEPFNMQNQPLASPIYNENYAANQGYAMTDYLYPQWGQDHRGNGLNQEQQMQLMHDFEANETGKIEEMIQQSHELFRPQVQTY</sequence>
<dbReference type="GO" id="GO:0045944">
    <property type="term" value="P:positive regulation of transcription by RNA polymerase II"/>
    <property type="evidence" value="ECO:0007669"/>
    <property type="project" value="TreeGrafter"/>
</dbReference>
<dbReference type="EMBL" id="CAOQHR010000003">
    <property type="protein sequence ID" value="CAI6332607.1"/>
    <property type="molecule type" value="Genomic_DNA"/>
</dbReference>
<feature type="region of interest" description="Disordered" evidence="8">
    <location>
        <begin position="651"/>
        <end position="676"/>
    </location>
</feature>
<keyword evidence="2" id="KW-0479">Metal-binding</keyword>
<dbReference type="InterPro" id="IPR036864">
    <property type="entry name" value="Zn2-C6_fun-type_DNA-bd_sf"/>
</dbReference>
<evidence type="ECO:0000256" key="8">
    <source>
        <dbReference type="SAM" id="MobiDB-lite"/>
    </source>
</evidence>
<evidence type="ECO:0000259" key="9">
    <source>
        <dbReference type="PROSITE" id="PS50048"/>
    </source>
</evidence>
<keyword evidence="5" id="KW-0238">DNA-binding</keyword>
<evidence type="ECO:0000313" key="11">
    <source>
        <dbReference type="Proteomes" id="UP001152607"/>
    </source>
</evidence>
<accession>A0A9W4UCS4</accession>
<evidence type="ECO:0000256" key="5">
    <source>
        <dbReference type="ARBA" id="ARBA00023125"/>
    </source>
</evidence>
<dbReference type="Gene3D" id="4.10.240.10">
    <property type="entry name" value="Zn(2)-C6 fungal-type DNA-binding domain"/>
    <property type="match status" value="1"/>
</dbReference>
<comment type="subcellular location">
    <subcellularLocation>
        <location evidence="1">Nucleus</location>
    </subcellularLocation>
</comment>
<feature type="compositionally biased region" description="Low complexity" evidence="8">
    <location>
        <begin position="604"/>
        <end position="622"/>
    </location>
</feature>
<keyword evidence="3" id="KW-0862">Zinc</keyword>
<dbReference type="SMART" id="SM00906">
    <property type="entry name" value="Fungal_trans"/>
    <property type="match status" value="1"/>
</dbReference>